<dbReference type="RefSeq" id="WP_191257633.1">
    <property type="nucleotide sequence ID" value="NZ_BNAY01000007.1"/>
</dbReference>
<comment type="similarity">
    <text evidence="2 5">Belongs to the GMC oxidoreductase family.</text>
</comment>
<keyword evidence="4 5" id="KW-0274">FAD</keyword>
<evidence type="ECO:0000256" key="3">
    <source>
        <dbReference type="ARBA" id="ARBA00022630"/>
    </source>
</evidence>
<evidence type="ECO:0000259" key="6">
    <source>
        <dbReference type="PROSITE" id="PS00623"/>
    </source>
</evidence>
<keyword evidence="9" id="KW-1185">Reference proteome</keyword>
<accession>A0ABQ3LXH6</accession>
<dbReference type="InterPro" id="IPR000172">
    <property type="entry name" value="GMC_OxRdtase_N"/>
</dbReference>
<dbReference type="PANTHER" id="PTHR11552:SF147">
    <property type="entry name" value="CHOLINE DEHYDROGENASE, MITOCHONDRIAL"/>
    <property type="match status" value="1"/>
</dbReference>
<dbReference type="InterPro" id="IPR036188">
    <property type="entry name" value="FAD/NAD-bd_sf"/>
</dbReference>
<organism evidence="8 9">
    <name type="scientific">Amycolatopsis oliviviridis</name>
    <dbReference type="NCBI Taxonomy" id="1471590"/>
    <lineage>
        <taxon>Bacteria</taxon>
        <taxon>Bacillati</taxon>
        <taxon>Actinomycetota</taxon>
        <taxon>Actinomycetes</taxon>
        <taxon>Pseudonocardiales</taxon>
        <taxon>Pseudonocardiaceae</taxon>
        <taxon>Amycolatopsis</taxon>
    </lineage>
</organism>
<dbReference type="PIRSF" id="PIRSF000137">
    <property type="entry name" value="Alcohol_oxidase"/>
    <property type="match status" value="1"/>
</dbReference>
<dbReference type="InterPro" id="IPR007867">
    <property type="entry name" value="GMC_OxRtase_C"/>
</dbReference>
<name>A0ABQ3LXH6_9PSEU</name>
<dbReference type="InterPro" id="IPR012132">
    <property type="entry name" value="GMC_OxRdtase"/>
</dbReference>
<protein>
    <submittedName>
        <fullName evidence="8">GMC oxidoreductase</fullName>
    </submittedName>
</protein>
<dbReference type="PROSITE" id="PS00623">
    <property type="entry name" value="GMC_OXRED_1"/>
    <property type="match status" value="1"/>
</dbReference>
<feature type="domain" description="Glucose-methanol-choline oxidoreductase N-terminal" evidence="7">
    <location>
        <begin position="269"/>
        <end position="283"/>
    </location>
</feature>
<evidence type="ECO:0000256" key="5">
    <source>
        <dbReference type="RuleBase" id="RU003968"/>
    </source>
</evidence>
<comment type="cofactor">
    <cofactor evidence="1">
        <name>FAD</name>
        <dbReference type="ChEBI" id="CHEBI:57692"/>
    </cofactor>
</comment>
<dbReference type="EMBL" id="BNAY01000007">
    <property type="protein sequence ID" value="GHH28236.1"/>
    <property type="molecule type" value="Genomic_DNA"/>
</dbReference>
<evidence type="ECO:0000256" key="1">
    <source>
        <dbReference type="ARBA" id="ARBA00001974"/>
    </source>
</evidence>
<sequence>MTDHDRSISDRISGDLPTEVDVIVIGAGAAGCVLAARLSEEPDCRVLLLEAGSTSGLEPEAQTPGATMRLWNGPASWSDASIPQASLNGRRVGLPQGRGLGGGSSINGMAWFHGHPADYDDWHAGGATGWAWNEVQPIFRAIEHSEINDGWHGAQGPMRVSRARDASPLALGFVAAGAELGLPVIDDFNGAEREGFGLIQSNVDDGRRHSVVHGYLLPALGRSNLTVRIGNLVKSIVVEQGRATAVECIDGEGTVRRVSARRSVVLSAGALRTPQLLMLSGIGPAEHLREHGLRVVHDLPGVGTNLHDHPGVTTSWPVLDGSPLWTTVTEADMRAYHLLRRGLLASFTQATGKVSTSPDLSRPNIQLTLALVGVDATGNLYEQPAVTCAVSLLTPSSRGEVRLASADPAVAPLVDPKYLDVPADLEQLRAGLHLVRRLFQTQPLKAATGGTALGPLKWEDQDLDAWIRSCGGSEWHPVGTCRMGTDPDAVVDSTSMRVNGIEALHIGDASVMPTIPGANTHAPTIMVAERTARLMRAATS</sequence>
<dbReference type="SUPFAM" id="SSF51905">
    <property type="entry name" value="FAD/NAD(P)-binding domain"/>
    <property type="match status" value="1"/>
</dbReference>
<dbReference type="PROSITE" id="PS00624">
    <property type="entry name" value="GMC_OXRED_2"/>
    <property type="match status" value="1"/>
</dbReference>
<evidence type="ECO:0000313" key="8">
    <source>
        <dbReference type="EMBL" id="GHH28236.1"/>
    </source>
</evidence>
<evidence type="ECO:0000256" key="2">
    <source>
        <dbReference type="ARBA" id="ARBA00010790"/>
    </source>
</evidence>
<gene>
    <name evidence="8" type="ORF">GCM10017790_58740</name>
</gene>
<dbReference type="Proteomes" id="UP000635387">
    <property type="component" value="Unassembled WGS sequence"/>
</dbReference>
<evidence type="ECO:0000259" key="7">
    <source>
        <dbReference type="PROSITE" id="PS00624"/>
    </source>
</evidence>
<proteinExistence type="inferred from homology"/>
<evidence type="ECO:0000313" key="9">
    <source>
        <dbReference type="Proteomes" id="UP000635387"/>
    </source>
</evidence>
<dbReference type="PROSITE" id="PS51257">
    <property type="entry name" value="PROKAR_LIPOPROTEIN"/>
    <property type="match status" value="1"/>
</dbReference>
<comment type="caution">
    <text evidence="8">The sequence shown here is derived from an EMBL/GenBank/DDBJ whole genome shotgun (WGS) entry which is preliminary data.</text>
</comment>
<dbReference type="Pfam" id="PF05199">
    <property type="entry name" value="GMC_oxred_C"/>
    <property type="match status" value="1"/>
</dbReference>
<keyword evidence="3 5" id="KW-0285">Flavoprotein</keyword>
<dbReference type="Gene3D" id="3.30.560.10">
    <property type="entry name" value="Glucose Oxidase, domain 3"/>
    <property type="match status" value="1"/>
</dbReference>
<dbReference type="PANTHER" id="PTHR11552">
    <property type="entry name" value="GLUCOSE-METHANOL-CHOLINE GMC OXIDOREDUCTASE"/>
    <property type="match status" value="1"/>
</dbReference>
<dbReference type="Gene3D" id="3.50.50.60">
    <property type="entry name" value="FAD/NAD(P)-binding domain"/>
    <property type="match status" value="1"/>
</dbReference>
<evidence type="ECO:0000256" key="4">
    <source>
        <dbReference type="ARBA" id="ARBA00022827"/>
    </source>
</evidence>
<dbReference type="Pfam" id="PF00732">
    <property type="entry name" value="GMC_oxred_N"/>
    <property type="match status" value="1"/>
</dbReference>
<reference evidence="9" key="1">
    <citation type="journal article" date="2019" name="Int. J. Syst. Evol. Microbiol.">
        <title>The Global Catalogue of Microorganisms (GCM) 10K type strain sequencing project: providing services to taxonomists for standard genome sequencing and annotation.</title>
        <authorList>
            <consortium name="The Broad Institute Genomics Platform"/>
            <consortium name="The Broad Institute Genome Sequencing Center for Infectious Disease"/>
            <person name="Wu L."/>
            <person name="Ma J."/>
        </authorList>
    </citation>
    <scope>NUCLEOTIDE SEQUENCE [LARGE SCALE GENOMIC DNA]</scope>
    <source>
        <strain evidence="9">CGMCC 4.7683</strain>
    </source>
</reference>
<feature type="domain" description="Glucose-methanol-choline oxidoreductase N-terminal" evidence="6">
    <location>
        <begin position="97"/>
        <end position="120"/>
    </location>
</feature>
<dbReference type="SUPFAM" id="SSF54373">
    <property type="entry name" value="FAD-linked reductases, C-terminal domain"/>
    <property type="match status" value="1"/>
</dbReference>